<evidence type="ECO:0000256" key="3">
    <source>
        <dbReference type="ARBA" id="ARBA00043970"/>
    </source>
</evidence>
<evidence type="ECO:0000256" key="1">
    <source>
        <dbReference type="ARBA" id="ARBA00004173"/>
    </source>
</evidence>
<dbReference type="GO" id="GO:0006103">
    <property type="term" value="P:2-oxoglutarate metabolic process"/>
    <property type="evidence" value="ECO:0007669"/>
    <property type="project" value="InterPro"/>
</dbReference>
<dbReference type="AlphaFoldDB" id="A0A9P5N3R2"/>
<name>A0A9P5N3R2_9AGAM</name>
<protein>
    <submittedName>
        <fullName evidence="4">Uncharacterized protein</fullName>
    </submittedName>
</protein>
<accession>A0A9P5N3R2</accession>
<dbReference type="InterPro" id="IPR020373">
    <property type="entry name" value="Kgd4/YMR-31"/>
</dbReference>
<comment type="caution">
    <text evidence="4">The sequence shown here is derived from an EMBL/GenBank/DDBJ whole genome shotgun (WGS) entry which is preliminary data.</text>
</comment>
<evidence type="ECO:0000256" key="2">
    <source>
        <dbReference type="ARBA" id="ARBA00023128"/>
    </source>
</evidence>
<dbReference type="GO" id="GO:0005739">
    <property type="term" value="C:mitochondrion"/>
    <property type="evidence" value="ECO:0007669"/>
    <property type="project" value="UniProtKB-SubCell"/>
</dbReference>
<comment type="subcellular location">
    <subcellularLocation>
        <location evidence="1">Mitochondrion</location>
    </subcellularLocation>
</comment>
<reference evidence="4" key="1">
    <citation type="submission" date="2019-10" db="EMBL/GenBank/DDBJ databases">
        <authorList>
            <consortium name="DOE Joint Genome Institute"/>
            <person name="Kuo A."/>
            <person name="Miyauchi S."/>
            <person name="Kiss E."/>
            <person name="Drula E."/>
            <person name="Kohler A."/>
            <person name="Sanchez-Garcia M."/>
            <person name="Andreopoulos B."/>
            <person name="Barry K.W."/>
            <person name="Bonito G."/>
            <person name="Buee M."/>
            <person name="Carver A."/>
            <person name="Chen C."/>
            <person name="Cichocki N."/>
            <person name="Clum A."/>
            <person name="Culley D."/>
            <person name="Crous P.W."/>
            <person name="Fauchery L."/>
            <person name="Girlanda M."/>
            <person name="Hayes R."/>
            <person name="Keri Z."/>
            <person name="LaButti K."/>
            <person name="Lipzen A."/>
            <person name="Lombard V."/>
            <person name="Magnuson J."/>
            <person name="Maillard F."/>
            <person name="Morin E."/>
            <person name="Murat C."/>
            <person name="Nolan M."/>
            <person name="Ohm R."/>
            <person name="Pangilinan J."/>
            <person name="Pereira M."/>
            <person name="Perotto S."/>
            <person name="Peter M."/>
            <person name="Riley R."/>
            <person name="Sitrit Y."/>
            <person name="Stielow B."/>
            <person name="Szollosi G."/>
            <person name="Zifcakova L."/>
            <person name="Stursova M."/>
            <person name="Spatafora J.W."/>
            <person name="Tedersoo L."/>
            <person name="Vaario L.-M."/>
            <person name="Yamada A."/>
            <person name="Yan M."/>
            <person name="Wang P."/>
            <person name="Xu J."/>
            <person name="Bruns T."/>
            <person name="Baldrian P."/>
            <person name="Vilgalys R."/>
            <person name="Henrissat B."/>
            <person name="Grigoriev I.V."/>
            <person name="Hibbett D."/>
            <person name="Nagy L.G."/>
            <person name="Martin F.M."/>
        </authorList>
    </citation>
    <scope>NUCLEOTIDE SEQUENCE</scope>
    <source>
        <strain evidence="4">Prilba</strain>
    </source>
</reference>
<comment type="similarity">
    <text evidence="3">Belongs to the alpha-ketoglutarate dehydrogenase component 4 family.</text>
</comment>
<dbReference type="Proteomes" id="UP000759537">
    <property type="component" value="Unassembled WGS sequence"/>
</dbReference>
<keyword evidence="2" id="KW-0496">Mitochondrion</keyword>
<reference evidence="4" key="2">
    <citation type="journal article" date="2020" name="Nat. Commun.">
        <title>Large-scale genome sequencing of mycorrhizal fungi provides insights into the early evolution of symbiotic traits.</title>
        <authorList>
            <person name="Miyauchi S."/>
            <person name="Kiss E."/>
            <person name="Kuo A."/>
            <person name="Drula E."/>
            <person name="Kohler A."/>
            <person name="Sanchez-Garcia M."/>
            <person name="Morin E."/>
            <person name="Andreopoulos B."/>
            <person name="Barry K.W."/>
            <person name="Bonito G."/>
            <person name="Buee M."/>
            <person name="Carver A."/>
            <person name="Chen C."/>
            <person name="Cichocki N."/>
            <person name="Clum A."/>
            <person name="Culley D."/>
            <person name="Crous P.W."/>
            <person name="Fauchery L."/>
            <person name="Girlanda M."/>
            <person name="Hayes R.D."/>
            <person name="Keri Z."/>
            <person name="LaButti K."/>
            <person name="Lipzen A."/>
            <person name="Lombard V."/>
            <person name="Magnuson J."/>
            <person name="Maillard F."/>
            <person name="Murat C."/>
            <person name="Nolan M."/>
            <person name="Ohm R.A."/>
            <person name="Pangilinan J."/>
            <person name="Pereira M.F."/>
            <person name="Perotto S."/>
            <person name="Peter M."/>
            <person name="Pfister S."/>
            <person name="Riley R."/>
            <person name="Sitrit Y."/>
            <person name="Stielow J.B."/>
            <person name="Szollosi G."/>
            <person name="Zifcakova L."/>
            <person name="Stursova M."/>
            <person name="Spatafora J.W."/>
            <person name="Tedersoo L."/>
            <person name="Vaario L.M."/>
            <person name="Yamada A."/>
            <person name="Yan M."/>
            <person name="Wang P."/>
            <person name="Xu J."/>
            <person name="Bruns T."/>
            <person name="Baldrian P."/>
            <person name="Vilgalys R."/>
            <person name="Dunand C."/>
            <person name="Henrissat B."/>
            <person name="Grigoriev I.V."/>
            <person name="Hibbett D."/>
            <person name="Nagy L.G."/>
            <person name="Martin F.M."/>
        </authorList>
    </citation>
    <scope>NUCLEOTIDE SEQUENCE</scope>
    <source>
        <strain evidence="4">Prilba</strain>
    </source>
</reference>
<dbReference type="EMBL" id="WHVB01000003">
    <property type="protein sequence ID" value="KAF8485246.1"/>
    <property type="molecule type" value="Genomic_DNA"/>
</dbReference>
<gene>
    <name evidence="4" type="ORF">DFH94DRAFT_268980</name>
</gene>
<sequence length="103" mass="11784">MHPSFRVAHRPLISFVGKRRWPPGPQPQRPHPAAPAQLKETFSNFLEKYNSISPSSGKNAQQNSRRLIFNEFWEAPGRLWRPKIRQLEDVEIDAVLSGGASLR</sequence>
<dbReference type="OrthoDB" id="2116030at2759"/>
<organism evidence="4 5">
    <name type="scientific">Russula ochroleuca</name>
    <dbReference type="NCBI Taxonomy" id="152965"/>
    <lineage>
        <taxon>Eukaryota</taxon>
        <taxon>Fungi</taxon>
        <taxon>Dikarya</taxon>
        <taxon>Basidiomycota</taxon>
        <taxon>Agaricomycotina</taxon>
        <taxon>Agaricomycetes</taxon>
        <taxon>Russulales</taxon>
        <taxon>Russulaceae</taxon>
        <taxon>Russula</taxon>
    </lineage>
</organism>
<evidence type="ECO:0000313" key="5">
    <source>
        <dbReference type="Proteomes" id="UP000759537"/>
    </source>
</evidence>
<keyword evidence="5" id="KW-1185">Reference proteome</keyword>
<proteinExistence type="inferred from homology"/>
<evidence type="ECO:0000313" key="4">
    <source>
        <dbReference type="EMBL" id="KAF8485246.1"/>
    </source>
</evidence>
<dbReference type="Pfam" id="PF10937">
    <property type="entry name" value="Kgd4-YMR31"/>
    <property type="match status" value="1"/>
</dbReference>